<evidence type="ECO:0000313" key="7">
    <source>
        <dbReference type="Proteomes" id="UP000076878"/>
    </source>
</evidence>
<dbReference type="GO" id="GO:0003700">
    <property type="term" value="F:DNA-binding transcription factor activity"/>
    <property type="evidence" value="ECO:0007669"/>
    <property type="project" value="InterPro"/>
</dbReference>
<evidence type="ECO:0000313" key="5">
    <source>
        <dbReference type="EMBL" id="CZQ90678.1"/>
    </source>
</evidence>
<dbReference type="RefSeq" id="WP_068621955.1">
    <property type="nucleotide sequence ID" value="NZ_FJNB01000005.1"/>
</dbReference>
<dbReference type="InterPro" id="IPR036388">
    <property type="entry name" value="WH-like_DNA-bd_sf"/>
</dbReference>
<dbReference type="OrthoDB" id="9799747at2"/>
<name>A0A143YKK7_9LACT</name>
<sequence>MSATDRDTLKALTVLFKSSQHVQDKLKKDMMKQGLNFSEFAVMELLYHKGEQPIQNIGKKVLLASSSLTYVVDKLESKGLVQRIPCATDRRVIFTAITEEGRKLMDRIFPLHAAYIAEIFSVLSDKEVETFIDLAKRVGLHAENMEH</sequence>
<dbReference type="AlphaFoldDB" id="A0A143YKK7"/>
<proteinExistence type="predicted"/>
<reference evidence="5 7" key="1">
    <citation type="submission" date="2016-02" db="EMBL/GenBank/DDBJ databases">
        <authorList>
            <person name="Wen L."/>
            <person name="He K."/>
            <person name="Yang H."/>
        </authorList>
    </citation>
    <scope>NUCLEOTIDE SEQUENCE [LARGE SCALE GENOMIC DNA]</scope>
    <source>
        <strain evidence="5">Trichococcus_R210</strain>
    </source>
</reference>
<feature type="domain" description="HTH marR-type" evidence="4">
    <location>
        <begin position="8"/>
        <end position="140"/>
    </location>
</feature>
<dbReference type="EMBL" id="FNYT01000003">
    <property type="protein sequence ID" value="SEI71444.1"/>
    <property type="molecule type" value="Genomic_DNA"/>
</dbReference>
<organism evidence="5 7">
    <name type="scientific">Trichococcus ilyis</name>
    <dbReference type="NCBI Taxonomy" id="640938"/>
    <lineage>
        <taxon>Bacteria</taxon>
        <taxon>Bacillati</taxon>
        <taxon>Bacillota</taxon>
        <taxon>Bacilli</taxon>
        <taxon>Lactobacillales</taxon>
        <taxon>Carnobacteriaceae</taxon>
        <taxon>Trichococcus</taxon>
    </lineage>
</organism>
<dbReference type="SMART" id="SM00347">
    <property type="entry name" value="HTH_MARR"/>
    <property type="match status" value="1"/>
</dbReference>
<dbReference type="InterPro" id="IPR023187">
    <property type="entry name" value="Tscrpt_reg_MarR-type_CS"/>
</dbReference>
<dbReference type="InterPro" id="IPR039422">
    <property type="entry name" value="MarR/SlyA-like"/>
</dbReference>
<evidence type="ECO:0000259" key="4">
    <source>
        <dbReference type="PROSITE" id="PS50995"/>
    </source>
</evidence>
<dbReference type="GO" id="GO:0003677">
    <property type="term" value="F:DNA binding"/>
    <property type="evidence" value="ECO:0007669"/>
    <property type="project" value="UniProtKB-KW"/>
</dbReference>
<accession>A0A143YKK7</accession>
<keyword evidence="2" id="KW-0238">DNA-binding</keyword>
<dbReference type="PROSITE" id="PS50995">
    <property type="entry name" value="HTH_MARR_2"/>
    <property type="match status" value="1"/>
</dbReference>
<keyword evidence="3" id="KW-0804">Transcription</keyword>
<gene>
    <name evidence="6" type="ORF">SAMN05216375_10314</name>
    <name evidence="5" type="ORF">TR210_884</name>
</gene>
<dbReference type="PRINTS" id="PR00598">
    <property type="entry name" value="HTHMARR"/>
</dbReference>
<keyword evidence="8" id="KW-1185">Reference proteome</keyword>
<dbReference type="Proteomes" id="UP000199280">
    <property type="component" value="Unassembled WGS sequence"/>
</dbReference>
<evidence type="ECO:0000256" key="1">
    <source>
        <dbReference type="ARBA" id="ARBA00023015"/>
    </source>
</evidence>
<evidence type="ECO:0000256" key="3">
    <source>
        <dbReference type="ARBA" id="ARBA00023163"/>
    </source>
</evidence>
<evidence type="ECO:0000313" key="8">
    <source>
        <dbReference type="Proteomes" id="UP000199280"/>
    </source>
</evidence>
<dbReference type="Gene3D" id="1.10.10.10">
    <property type="entry name" value="Winged helix-like DNA-binding domain superfamily/Winged helix DNA-binding domain"/>
    <property type="match status" value="1"/>
</dbReference>
<protein>
    <submittedName>
        <fullName evidence="6">MarR family transcriptional regulator, 2-MHQ and catechol-resistance regulon repressor</fullName>
    </submittedName>
    <submittedName>
        <fullName evidence="5">Transcriptional regulator marr-type conserved site</fullName>
    </submittedName>
</protein>
<dbReference type="GO" id="GO:0006950">
    <property type="term" value="P:response to stress"/>
    <property type="evidence" value="ECO:0007669"/>
    <property type="project" value="TreeGrafter"/>
</dbReference>
<dbReference type="SUPFAM" id="SSF46785">
    <property type="entry name" value="Winged helix' DNA-binding domain"/>
    <property type="match status" value="1"/>
</dbReference>
<dbReference type="Pfam" id="PF01047">
    <property type="entry name" value="MarR"/>
    <property type="match status" value="1"/>
</dbReference>
<dbReference type="InterPro" id="IPR036390">
    <property type="entry name" value="WH_DNA-bd_sf"/>
</dbReference>
<dbReference type="STRING" id="640938.TR210_884"/>
<dbReference type="EMBL" id="FJNB01000005">
    <property type="protein sequence ID" value="CZQ90678.1"/>
    <property type="molecule type" value="Genomic_DNA"/>
</dbReference>
<evidence type="ECO:0000313" key="6">
    <source>
        <dbReference type="EMBL" id="SEI71444.1"/>
    </source>
</evidence>
<dbReference type="PANTHER" id="PTHR33164">
    <property type="entry name" value="TRANSCRIPTIONAL REGULATOR, MARR FAMILY"/>
    <property type="match status" value="1"/>
</dbReference>
<keyword evidence="1" id="KW-0805">Transcription regulation</keyword>
<dbReference type="Proteomes" id="UP000076878">
    <property type="component" value="Unassembled WGS sequence"/>
</dbReference>
<dbReference type="InterPro" id="IPR000835">
    <property type="entry name" value="HTH_MarR-typ"/>
</dbReference>
<dbReference type="PANTHER" id="PTHR33164:SF56">
    <property type="entry name" value="HTH-TYPE TRANSCRIPTIONAL REGULATOR MHQR"/>
    <property type="match status" value="1"/>
</dbReference>
<reference evidence="6 8" key="2">
    <citation type="submission" date="2016-10" db="EMBL/GenBank/DDBJ databases">
        <authorList>
            <person name="Varghese N."/>
            <person name="Submissions S."/>
        </authorList>
    </citation>
    <scope>NUCLEOTIDE SEQUENCE [LARGE SCALE GENOMIC DNA]</scope>
    <source>
        <strain evidence="6 8">DSM 22150</strain>
    </source>
</reference>
<dbReference type="PROSITE" id="PS01117">
    <property type="entry name" value="HTH_MARR_1"/>
    <property type="match status" value="1"/>
</dbReference>
<evidence type="ECO:0000256" key="2">
    <source>
        <dbReference type="ARBA" id="ARBA00023125"/>
    </source>
</evidence>